<gene>
    <name evidence="1" type="ORF">LS80_011280</name>
</gene>
<accession>A0A4U8SWQ0</accession>
<evidence type="ECO:0000313" key="2">
    <source>
        <dbReference type="Proteomes" id="UP000029861"/>
    </source>
</evidence>
<dbReference type="SUPFAM" id="SSF53955">
    <property type="entry name" value="Lysozyme-like"/>
    <property type="match status" value="1"/>
</dbReference>
<dbReference type="EMBL" id="JRPK02000134">
    <property type="protein sequence ID" value="TLD91390.1"/>
    <property type="molecule type" value="Genomic_DNA"/>
</dbReference>
<dbReference type="InterPro" id="IPR023346">
    <property type="entry name" value="Lysozyme-like_dom_sf"/>
</dbReference>
<dbReference type="Gene3D" id="1.10.530.10">
    <property type="match status" value="1"/>
</dbReference>
<dbReference type="AlphaFoldDB" id="A0A4U8SWQ0"/>
<protein>
    <submittedName>
        <fullName evidence="1">Uncharacterized protein</fullName>
    </submittedName>
</protein>
<evidence type="ECO:0000313" key="1">
    <source>
        <dbReference type="EMBL" id="TLD91390.1"/>
    </source>
</evidence>
<reference evidence="1 2" key="1">
    <citation type="journal article" date="2014" name="Genome Announc.">
        <title>Draft genome sequences of eight enterohepatic helicobacter species isolated from both laboratory and wild rodents.</title>
        <authorList>
            <person name="Sheh A."/>
            <person name="Shen Z."/>
            <person name="Fox J.G."/>
        </authorList>
    </citation>
    <scope>NUCLEOTIDE SEQUENCE [LARGE SCALE GENOMIC DNA]</scope>
    <source>
        <strain evidence="1 2">ATCC 49310</strain>
    </source>
</reference>
<sequence>MSAESFNAQKQQTYWAYKELSQTEEHNTDTILLSELQFFKRNNQKHRGEQIEINLIEHQWHNYDKQIMVFAFSPKDILKNENGEEVLKKPKYKIITRGFRYDMLKRVFNGINYAILETTPTTQAQRNQYNEVSAKVQKLKDMVEELNRPHADNEPMFVHYKLDTRARIEHFFAQSWVETWSGQLRLAESITRDNANRNYNRYGNRPNTDDGYNFRGRGLLHLSFRDNYHACTRYLHNQGWLSSDIDFEAQPQLVTDSGVYALL</sequence>
<proteinExistence type="predicted"/>
<name>A0A4U8SWQ0_9HELI</name>
<comment type="caution">
    <text evidence="1">The sequence shown here is derived from an EMBL/GenBank/DDBJ whole genome shotgun (WGS) entry which is preliminary data.</text>
</comment>
<feature type="non-terminal residue" evidence="1">
    <location>
        <position position="263"/>
    </location>
</feature>
<organism evidence="1 2">
    <name type="scientific">Helicobacter trogontum</name>
    <dbReference type="NCBI Taxonomy" id="50960"/>
    <lineage>
        <taxon>Bacteria</taxon>
        <taxon>Pseudomonadati</taxon>
        <taxon>Campylobacterota</taxon>
        <taxon>Epsilonproteobacteria</taxon>
        <taxon>Campylobacterales</taxon>
        <taxon>Helicobacteraceae</taxon>
        <taxon>Helicobacter</taxon>
    </lineage>
</organism>
<dbReference type="Proteomes" id="UP000029861">
    <property type="component" value="Unassembled WGS sequence"/>
</dbReference>